<dbReference type="SUPFAM" id="SSF53756">
    <property type="entry name" value="UDP-Glycosyltransferase/glycogen phosphorylase"/>
    <property type="match status" value="1"/>
</dbReference>
<dbReference type="Proteomes" id="UP001055105">
    <property type="component" value="Unassembled WGS sequence"/>
</dbReference>
<dbReference type="EMBL" id="BQOL01000003">
    <property type="protein sequence ID" value="GKI20511.1"/>
    <property type="molecule type" value="Genomic_DNA"/>
</dbReference>
<dbReference type="Gene3D" id="3.40.50.2000">
    <property type="entry name" value="Glycogen Phosphorylase B"/>
    <property type="match status" value="1"/>
</dbReference>
<evidence type="ECO:0000313" key="1">
    <source>
        <dbReference type="EMBL" id="GKI20511.1"/>
    </source>
</evidence>
<name>A0AA37KR43_9BACT</name>
<accession>A0AA37KR43</accession>
<evidence type="ECO:0008006" key="3">
    <source>
        <dbReference type="Google" id="ProtNLM"/>
    </source>
</evidence>
<reference evidence="1" key="1">
    <citation type="submission" date="2022-01" db="EMBL/GenBank/DDBJ databases">
        <title>Novel bile acid biosynthetic pathways are enriched in the microbiome of centenarians.</title>
        <authorList>
            <person name="Sato Y."/>
            <person name="Atarashi K."/>
            <person name="Plichta R.D."/>
            <person name="Arai Y."/>
            <person name="Sasajima S."/>
            <person name="Kearney M.S."/>
            <person name="Suda W."/>
            <person name="Takeshita K."/>
            <person name="Sasaki T."/>
            <person name="Okamoto S."/>
            <person name="Skelly N.A."/>
            <person name="Okamura Y."/>
            <person name="Vlamakis H."/>
            <person name="Li Y."/>
            <person name="Tanoue T."/>
            <person name="Takei H."/>
            <person name="Nittono H."/>
            <person name="Narushima S."/>
            <person name="Irie J."/>
            <person name="Itoh H."/>
            <person name="Moriya K."/>
            <person name="Sugiura Y."/>
            <person name="Suematsu M."/>
            <person name="Moritoki N."/>
            <person name="Shibata S."/>
            <person name="Littman R.D."/>
            <person name="Fischbach A.M."/>
            <person name="Uwamino Y."/>
            <person name="Inoue T."/>
            <person name="Honda A."/>
            <person name="Hattori M."/>
            <person name="Murai T."/>
            <person name="Xavier J.R."/>
            <person name="Hirose N."/>
            <person name="Honda K."/>
        </authorList>
    </citation>
    <scope>NUCLEOTIDE SEQUENCE</scope>
    <source>
        <strain evidence="1">CE91-St16</strain>
    </source>
</reference>
<dbReference type="RefSeq" id="WP_244077192.1">
    <property type="nucleotide sequence ID" value="NZ_AP025581.1"/>
</dbReference>
<comment type="caution">
    <text evidence="1">The sequence shown here is derived from an EMBL/GenBank/DDBJ whole genome shotgun (WGS) entry which is preliminary data.</text>
</comment>
<organism evidence="1 2">
    <name type="scientific">Alistipes finegoldii</name>
    <dbReference type="NCBI Taxonomy" id="214856"/>
    <lineage>
        <taxon>Bacteria</taxon>
        <taxon>Pseudomonadati</taxon>
        <taxon>Bacteroidota</taxon>
        <taxon>Bacteroidia</taxon>
        <taxon>Bacteroidales</taxon>
        <taxon>Rikenellaceae</taxon>
        <taxon>Alistipes</taxon>
    </lineage>
</organism>
<sequence>MKILIVYTASGTSDNPFVRLLADGIRACGYEVVCSVEEFRSNAADYDIVHLQWPEELFRWKAPAPADVDTLEQQLQTLKNNGIPLIYTRHNTLPHHGNPLVAEAYGLVERYADAIVHLGDCSLREFTAAHPDSEQLQVVIPHHIYEGLYDMDITRDAGRRALGIPADRLVVLAFGAFRHAEERRLVWGAFRRLHYPAKFLLAPRLWPYTRRGSRFKGLKRLAGRLLYAAAHSAEGFFDSRITSPEPLIPDEQLPCYLAAADVVFIQRTDILNSGNVPLALSFGRVVTGPASGNIGGLLAETGNPAFDPADPRSVDIALERAARLSATDQGARNRAYAQEHFGIGRIAAMYGGLYERLYDGKRQ</sequence>
<protein>
    <recommendedName>
        <fullName evidence="3">Glycosyltransferase</fullName>
    </recommendedName>
</protein>
<evidence type="ECO:0000313" key="2">
    <source>
        <dbReference type="Proteomes" id="UP001055105"/>
    </source>
</evidence>
<proteinExistence type="predicted"/>
<gene>
    <name evidence="1" type="ORF">CE91St16_34190</name>
</gene>
<dbReference type="AlphaFoldDB" id="A0AA37KR43"/>